<organism evidence="7 8">
    <name type="scientific">Labilibaculum antarcticum</name>
    <dbReference type="NCBI Taxonomy" id="1717717"/>
    <lineage>
        <taxon>Bacteria</taxon>
        <taxon>Pseudomonadati</taxon>
        <taxon>Bacteroidota</taxon>
        <taxon>Bacteroidia</taxon>
        <taxon>Marinilabiliales</taxon>
        <taxon>Marinifilaceae</taxon>
        <taxon>Labilibaculum</taxon>
    </lineage>
</organism>
<evidence type="ECO:0000256" key="2">
    <source>
        <dbReference type="ARBA" id="ARBA00022748"/>
    </source>
</evidence>
<evidence type="ECO:0000256" key="5">
    <source>
        <dbReference type="SAM" id="SignalP"/>
    </source>
</evidence>
<dbReference type="GO" id="GO:0030313">
    <property type="term" value="C:cell envelope"/>
    <property type="evidence" value="ECO:0007669"/>
    <property type="project" value="UniProtKB-SubCell"/>
</dbReference>
<comment type="subcellular location">
    <subcellularLocation>
        <location evidence="1">Cell envelope</location>
    </subcellularLocation>
</comment>
<proteinExistence type="predicted"/>
<gene>
    <name evidence="7" type="ORF">ALGA_2429</name>
</gene>
<dbReference type="PANTHER" id="PTHR42852:SF6">
    <property type="entry name" value="THIOL:DISULFIDE INTERCHANGE PROTEIN DSBE"/>
    <property type="match status" value="1"/>
</dbReference>
<evidence type="ECO:0000256" key="3">
    <source>
        <dbReference type="ARBA" id="ARBA00023157"/>
    </source>
</evidence>
<feature type="domain" description="Thioredoxin" evidence="6">
    <location>
        <begin position="30"/>
        <end position="173"/>
    </location>
</feature>
<keyword evidence="2" id="KW-0201">Cytochrome c-type biogenesis</keyword>
<keyword evidence="8" id="KW-1185">Reference proteome</keyword>
<keyword evidence="4" id="KW-0676">Redox-active center</keyword>
<protein>
    <submittedName>
        <fullName evidence="7">Redoxin</fullName>
    </submittedName>
</protein>
<dbReference type="InterPro" id="IPR050553">
    <property type="entry name" value="Thioredoxin_ResA/DsbE_sf"/>
</dbReference>
<dbReference type="Gene3D" id="3.40.30.10">
    <property type="entry name" value="Glutaredoxin"/>
    <property type="match status" value="1"/>
</dbReference>
<dbReference type="InterPro" id="IPR013766">
    <property type="entry name" value="Thioredoxin_domain"/>
</dbReference>
<dbReference type="SUPFAM" id="SSF52833">
    <property type="entry name" value="Thioredoxin-like"/>
    <property type="match status" value="1"/>
</dbReference>
<dbReference type="GO" id="GO:0017004">
    <property type="term" value="P:cytochrome complex assembly"/>
    <property type="evidence" value="ECO:0007669"/>
    <property type="project" value="UniProtKB-KW"/>
</dbReference>
<dbReference type="OrthoDB" id="9794348at2"/>
<keyword evidence="5" id="KW-0732">Signal</keyword>
<dbReference type="PANTHER" id="PTHR42852">
    <property type="entry name" value="THIOL:DISULFIDE INTERCHANGE PROTEIN DSBE"/>
    <property type="match status" value="1"/>
</dbReference>
<dbReference type="RefSeq" id="WP_096429593.1">
    <property type="nucleotide sequence ID" value="NZ_AP018042.1"/>
</dbReference>
<evidence type="ECO:0000313" key="7">
    <source>
        <dbReference type="EMBL" id="BAX80751.1"/>
    </source>
</evidence>
<evidence type="ECO:0000256" key="4">
    <source>
        <dbReference type="ARBA" id="ARBA00023284"/>
    </source>
</evidence>
<dbReference type="KEGG" id="mbas:ALGA_2429"/>
<dbReference type="AlphaFoldDB" id="A0A1Y1CNB5"/>
<evidence type="ECO:0000259" key="6">
    <source>
        <dbReference type="PROSITE" id="PS51352"/>
    </source>
</evidence>
<dbReference type="EMBL" id="AP018042">
    <property type="protein sequence ID" value="BAX80751.1"/>
    <property type="molecule type" value="Genomic_DNA"/>
</dbReference>
<dbReference type="Proteomes" id="UP000218267">
    <property type="component" value="Chromosome"/>
</dbReference>
<reference evidence="7 8" key="1">
    <citation type="journal article" date="2018" name="Mar. Genomics">
        <title>Complete genome sequence of Marinifilaceae bacterium strain SPP2, isolated from the Antarctic marine sediment.</title>
        <authorList>
            <person name="Watanabe M."/>
            <person name="Kojima H."/>
            <person name="Fukui M."/>
        </authorList>
    </citation>
    <scope>NUCLEOTIDE SEQUENCE [LARGE SCALE GENOMIC DNA]</scope>
    <source>
        <strain evidence="7 8">SPP2</strain>
    </source>
</reference>
<dbReference type="GO" id="GO:0016491">
    <property type="term" value="F:oxidoreductase activity"/>
    <property type="evidence" value="ECO:0007669"/>
    <property type="project" value="InterPro"/>
</dbReference>
<evidence type="ECO:0000313" key="8">
    <source>
        <dbReference type="Proteomes" id="UP000218267"/>
    </source>
</evidence>
<dbReference type="Pfam" id="PF08534">
    <property type="entry name" value="Redoxin"/>
    <property type="match status" value="1"/>
</dbReference>
<accession>A0A1Y1CNB5</accession>
<dbReference type="CDD" id="cd02966">
    <property type="entry name" value="TlpA_like_family"/>
    <property type="match status" value="1"/>
</dbReference>
<feature type="signal peptide" evidence="5">
    <location>
        <begin position="1"/>
        <end position="20"/>
    </location>
</feature>
<sequence length="174" mass="19620">MNRIIITIGLLMGLVFSAMAQAPDSRGYIVKVGDVAPDFEMNLTDGSKIKLSELKGKVVMLQFTASWCGVCRKEMPFIEKEIWQVHKDNDFALYALALDEPLDKAEKLISSTGITYPVALDDGAEIFTKYAHKESGVTRNVIINREGEIVYLTRLFNHEEFEGMKKAIEEELKK</sequence>
<evidence type="ECO:0000256" key="1">
    <source>
        <dbReference type="ARBA" id="ARBA00004196"/>
    </source>
</evidence>
<feature type="chain" id="PRO_5013118617" evidence="5">
    <location>
        <begin position="21"/>
        <end position="174"/>
    </location>
</feature>
<dbReference type="InterPro" id="IPR036249">
    <property type="entry name" value="Thioredoxin-like_sf"/>
</dbReference>
<keyword evidence="3" id="KW-1015">Disulfide bond</keyword>
<reference evidence="8" key="2">
    <citation type="journal article" date="2020" name="Antonie Van Leeuwenhoek">
        <title>Labilibaculum antarcticum sp. nov., a novel facultative anaerobic, psychrotorelant bacterium isolated from marine sediment of Antarctica.</title>
        <authorList>
            <person name="Watanabe M."/>
            <person name="Kojima H."/>
            <person name="Fukui M."/>
        </authorList>
    </citation>
    <scope>NUCLEOTIDE SEQUENCE [LARGE SCALE GENOMIC DNA]</scope>
    <source>
        <strain evidence="8">SPP2</strain>
    </source>
</reference>
<name>A0A1Y1CNB5_9BACT</name>
<dbReference type="InterPro" id="IPR013740">
    <property type="entry name" value="Redoxin"/>
</dbReference>
<dbReference type="PROSITE" id="PS51352">
    <property type="entry name" value="THIOREDOXIN_2"/>
    <property type="match status" value="1"/>
</dbReference>